<evidence type="ECO:0000313" key="5">
    <source>
        <dbReference type="EMBL" id="KAJ4802307.1"/>
    </source>
</evidence>
<evidence type="ECO:0000313" key="6">
    <source>
        <dbReference type="Proteomes" id="UP001140206"/>
    </source>
</evidence>
<gene>
    <name evidence="5" type="ORF">LUZ62_014873</name>
</gene>
<dbReference type="InterPro" id="IPR007648">
    <property type="entry name" value="ATPase_inhibitor_mt"/>
</dbReference>
<name>A0AAV8GIQ9_9POAL</name>
<dbReference type="AlphaFoldDB" id="A0AAV8GIQ9"/>
<evidence type="ECO:0000256" key="3">
    <source>
        <dbReference type="ARBA" id="ARBA00023128"/>
    </source>
</evidence>
<organism evidence="5 6">
    <name type="scientific">Rhynchospora pubera</name>
    <dbReference type="NCBI Taxonomy" id="906938"/>
    <lineage>
        <taxon>Eukaryota</taxon>
        <taxon>Viridiplantae</taxon>
        <taxon>Streptophyta</taxon>
        <taxon>Embryophyta</taxon>
        <taxon>Tracheophyta</taxon>
        <taxon>Spermatophyta</taxon>
        <taxon>Magnoliopsida</taxon>
        <taxon>Liliopsida</taxon>
        <taxon>Poales</taxon>
        <taxon>Cyperaceae</taxon>
        <taxon>Cyperoideae</taxon>
        <taxon>Rhynchosporeae</taxon>
        <taxon>Rhynchospora</taxon>
    </lineage>
</organism>
<comment type="similarity">
    <text evidence="2">Belongs to the ATPase inhibitor family.</text>
</comment>
<keyword evidence="3" id="KW-0496">Mitochondrion</keyword>
<comment type="subcellular location">
    <subcellularLocation>
        <location evidence="1">Mitochondrion</location>
    </subcellularLocation>
</comment>
<comment type="caution">
    <text evidence="5">The sequence shown here is derived from an EMBL/GenBank/DDBJ whole genome shotgun (WGS) entry which is preliminary data.</text>
</comment>
<dbReference type="PANTHER" id="PTHR33878:SF4">
    <property type="entry name" value="OS08G0558900 PROTEIN"/>
    <property type="match status" value="1"/>
</dbReference>
<reference evidence="5" key="1">
    <citation type="submission" date="2022-08" db="EMBL/GenBank/DDBJ databases">
        <authorList>
            <person name="Marques A."/>
        </authorList>
    </citation>
    <scope>NUCLEOTIDE SEQUENCE</scope>
    <source>
        <strain evidence="5">RhyPub2mFocal</strain>
        <tissue evidence="5">Leaves</tissue>
    </source>
</reference>
<protein>
    <submittedName>
        <fullName evidence="5">F1F0-ATPase inhibitor-like protein</fullName>
    </submittedName>
</protein>
<dbReference type="PANTHER" id="PTHR33878">
    <property type="entry name" value="OS08G0559000 PROTEIN"/>
    <property type="match status" value="1"/>
</dbReference>
<evidence type="ECO:0000256" key="1">
    <source>
        <dbReference type="ARBA" id="ARBA00004173"/>
    </source>
</evidence>
<keyword evidence="6" id="KW-1185">Reference proteome</keyword>
<evidence type="ECO:0000256" key="4">
    <source>
        <dbReference type="SAM" id="MobiDB-lite"/>
    </source>
</evidence>
<sequence>MAMRSVIGGMRRLGGSQSEVTCGSRVSVRLFSDDKGKVLSEEERAKENVYIKKWEKERLEKQKKKAEAEKEKSDKTPDGSKKE</sequence>
<dbReference type="Gene3D" id="1.20.5.500">
    <property type="entry name" value="Single helix bin"/>
    <property type="match status" value="1"/>
</dbReference>
<accession>A0AAV8GIQ9</accession>
<proteinExistence type="inferred from homology"/>
<dbReference type="InterPro" id="IPR045284">
    <property type="entry name" value="At2g27730-like"/>
</dbReference>
<dbReference type="GO" id="GO:0005739">
    <property type="term" value="C:mitochondrion"/>
    <property type="evidence" value="ECO:0007669"/>
    <property type="project" value="UniProtKB-SubCell"/>
</dbReference>
<evidence type="ECO:0000256" key="2">
    <source>
        <dbReference type="ARBA" id="ARBA00010901"/>
    </source>
</evidence>
<dbReference type="GO" id="GO:0042030">
    <property type="term" value="F:ATPase inhibitor activity"/>
    <property type="evidence" value="ECO:0007669"/>
    <property type="project" value="InterPro"/>
</dbReference>
<feature type="region of interest" description="Disordered" evidence="4">
    <location>
        <begin position="61"/>
        <end position="83"/>
    </location>
</feature>
<dbReference type="EMBL" id="JAMFTS010000001">
    <property type="protein sequence ID" value="KAJ4802307.1"/>
    <property type="molecule type" value="Genomic_DNA"/>
</dbReference>
<dbReference type="Pfam" id="PF04568">
    <property type="entry name" value="IATP"/>
    <property type="match status" value="1"/>
</dbReference>
<dbReference type="Proteomes" id="UP001140206">
    <property type="component" value="Chromosome 1"/>
</dbReference>